<dbReference type="EMBL" id="JAGTJR010000039">
    <property type="protein sequence ID" value="KAH7033959.1"/>
    <property type="molecule type" value="Genomic_DNA"/>
</dbReference>
<comment type="caution">
    <text evidence="1">The sequence shown here is derived from an EMBL/GenBank/DDBJ whole genome shotgun (WGS) entry which is preliminary data.</text>
</comment>
<reference evidence="1 2" key="1">
    <citation type="journal article" date="2021" name="Nat. Commun.">
        <title>Genetic determinants of endophytism in the Arabidopsis root mycobiome.</title>
        <authorList>
            <person name="Mesny F."/>
            <person name="Miyauchi S."/>
            <person name="Thiergart T."/>
            <person name="Pickel B."/>
            <person name="Atanasova L."/>
            <person name="Karlsson M."/>
            <person name="Huettel B."/>
            <person name="Barry K.W."/>
            <person name="Haridas S."/>
            <person name="Chen C."/>
            <person name="Bauer D."/>
            <person name="Andreopoulos W."/>
            <person name="Pangilinan J."/>
            <person name="LaButti K."/>
            <person name="Riley R."/>
            <person name="Lipzen A."/>
            <person name="Clum A."/>
            <person name="Drula E."/>
            <person name="Henrissat B."/>
            <person name="Kohler A."/>
            <person name="Grigoriev I.V."/>
            <person name="Martin F.M."/>
            <person name="Hacquard S."/>
        </authorList>
    </citation>
    <scope>NUCLEOTIDE SEQUENCE [LARGE SCALE GENOMIC DNA]</scope>
    <source>
        <strain evidence="1 2">MPI-SDFR-AT-0080</strain>
    </source>
</reference>
<organism evidence="1 2">
    <name type="scientific">Macrophomina phaseolina</name>
    <dbReference type="NCBI Taxonomy" id="35725"/>
    <lineage>
        <taxon>Eukaryota</taxon>
        <taxon>Fungi</taxon>
        <taxon>Dikarya</taxon>
        <taxon>Ascomycota</taxon>
        <taxon>Pezizomycotina</taxon>
        <taxon>Dothideomycetes</taxon>
        <taxon>Dothideomycetes incertae sedis</taxon>
        <taxon>Botryosphaeriales</taxon>
        <taxon>Botryosphaeriaceae</taxon>
        <taxon>Macrophomina</taxon>
    </lineage>
</organism>
<dbReference type="Proteomes" id="UP000774617">
    <property type="component" value="Unassembled WGS sequence"/>
</dbReference>
<gene>
    <name evidence="1" type="ORF">B0J12DRAFT_744703</name>
</gene>
<protein>
    <submittedName>
        <fullName evidence="1">Uncharacterized protein</fullName>
    </submittedName>
</protein>
<evidence type="ECO:0000313" key="1">
    <source>
        <dbReference type="EMBL" id="KAH7033959.1"/>
    </source>
</evidence>
<keyword evidence="2" id="KW-1185">Reference proteome</keyword>
<sequence length="51" mass="5418">MSHMVRFRSGTLVTASVIGIATAAVQSIQLLATTIDNIKDAPNTVRNVVVH</sequence>
<proteinExistence type="predicted"/>
<evidence type="ECO:0000313" key="2">
    <source>
        <dbReference type="Proteomes" id="UP000774617"/>
    </source>
</evidence>
<accession>A0ABQ8FXK2</accession>
<name>A0ABQ8FXK2_9PEZI</name>